<organism evidence="1 2">
    <name type="scientific">Thanatephorus cucumeris (strain AG1-IA)</name>
    <name type="common">Rice sheath blight fungus</name>
    <name type="synonym">Rhizoctonia solani</name>
    <dbReference type="NCBI Taxonomy" id="983506"/>
    <lineage>
        <taxon>Eukaryota</taxon>
        <taxon>Fungi</taxon>
        <taxon>Dikarya</taxon>
        <taxon>Basidiomycota</taxon>
        <taxon>Agaricomycotina</taxon>
        <taxon>Agaricomycetes</taxon>
        <taxon>Cantharellales</taxon>
        <taxon>Ceratobasidiaceae</taxon>
        <taxon>Rhizoctonia</taxon>
        <taxon>Rhizoctonia solani AG-1</taxon>
    </lineage>
</organism>
<comment type="caution">
    <text evidence="1">The sequence shown here is derived from an EMBL/GenBank/DDBJ whole genome shotgun (WGS) entry which is preliminary data.</text>
</comment>
<proteinExistence type="predicted"/>
<protein>
    <submittedName>
        <fullName evidence="1">Uncharacterized protein</fullName>
    </submittedName>
</protein>
<evidence type="ECO:0000313" key="2">
    <source>
        <dbReference type="Proteomes" id="UP000011668"/>
    </source>
</evidence>
<keyword evidence="2" id="KW-1185">Reference proteome</keyword>
<dbReference type="EMBL" id="AFRT01000299">
    <property type="protein sequence ID" value="ELU44503.1"/>
    <property type="molecule type" value="Genomic_DNA"/>
</dbReference>
<dbReference type="HOGENOM" id="CLU_2559869_0_0_1"/>
<name>L8X641_THACA</name>
<sequence length="82" mass="8988">MNLVTYPLPHIHTFSTPAISVLFFPHQRCVAGPPICFVFSMIDYCSYVSLNLNHKDCHAMTVRFAGAVSSVSVLQDQSGNAS</sequence>
<evidence type="ECO:0000313" key="1">
    <source>
        <dbReference type="EMBL" id="ELU44503.1"/>
    </source>
</evidence>
<dbReference type="AlphaFoldDB" id="L8X641"/>
<gene>
    <name evidence="1" type="ORF">AG1IA_01465</name>
</gene>
<accession>L8X641</accession>
<reference evidence="1 2" key="1">
    <citation type="journal article" date="2013" name="Nat. Commun.">
        <title>The evolution and pathogenic mechanisms of the rice sheath blight pathogen.</title>
        <authorList>
            <person name="Zheng A."/>
            <person name="Lin R."/>
            <person name="Xu L."/>
            <person name="Qin P."/>
            <person name="Tang C."/>
            <person name="Ai P."/>
            <person name="Zhang D."/>
            <person name="Liu Y."/>
            <person name="Sun Z."/>
            <person name="Feng H."/>
            <person name="Wang Y."/>
            <person name="Chen Y."/>
            <person name="Liang X."/>
            <person name="Fu R."/>
            <person name="Li Q."/>
            <person name="Zhang J."/>
            <person name="Yu X."/>
            <person name="Xie Z."/>
            <person name="Ding L."/>
            <person name="Guan P."/>
            <person name="Tang J."/>
            <person name="Liang Y."/>
            <person name="Wang S."/>
            <person name="Deng Q."/>
            <person name="Li S."/>
            <person name="Zhu J."/>
            <person name="Wang L."/>
            <person name="Liu H."/>
            <person name="Li P."/>
        </authorList>
    </citation>
    <scope>NUCLEOTIDE SEQUENCE [LARGE SCALE GENOMIC DNA]</scope>
    <source>
        <strain evidence="2">AG-1 IA</strain>
    </source>
</reference>
<dbReference type="Proteomes" id="UP000011668">
    <property type="component" value="Unassembled WGS sequence"/>
</dbReference>